<evidence type="ECO:0000256" key="1">
    <source>
        <dbReference type="SAM" id="SignalP"/>
    </source>
</evidence>
<feature type="signal peptide" evidence="1">
    <location>
        <begin position="1"/>
        <end position="20"/>
    </location>
</feature>
<reference evidence="2" key="1">
    <citation type="submission" date="2019-12" db="EMBL/GenBank/DDBJ databases">
        <title>An insight into the sialome of adult female Ixodes ricinus ticks feeding for 6 days.</title>
        <authorList>
            <person name="Perner J."/>
            <person name="Ribeiro J.M.C."/>
        </authorList>
    </citation>
    <scope>NUCLEOTIDE SEQUENCE</scope>
    <source>
        <strain evidence="2">Semi-engorged</strain>
        <tissue evidence="2">Salivary glands</tissue>
    </source>
</reference>
<evidence type="ECO:0000313" key="2">
    <source>
        <dbReference type="EMBL" id="MXU82437.1"/>
    </source>
</evidence>
<keyword evidence="1" id="KW-0732">Signal</keyword>
<name>A0A6B0TZS4_IXORI</name>
<accession>A0A6B0TZS4</accession>
<proteinExistence type="predicted"/>
<organism evidence="2">
    <name type="scientific">Ixodes ricinus</name>
    <name type="common">Common tick</name>
    <name type="synonym">Acarus ricinus</name>
    <dbReference type="NCBI Taxonomy" id="34613"/>
    <lineage>
        <taxon>Eukaryota</taxon>
        <taxon>Metazoa</taxon>
        <taxon>Ecdysozoa</taxon>
        <taxon>Arthropoda</taxon>
        <taxon>Chelicerata</taxon>
        <taxon>Arachnida</taxon>
        <taxon>Acari</taxon>
        <taxon>Parasitiformes</taxon>
        <taxon>Ixodida</taxon>
        <taxon>Ixodoidea</taxon>
        <taxon>Ixodidae</taxon>
        <taxon>Ixodinae</taxon>
        <taxon>Ixodes</taxon>
    </lineage>
</organism>
<dbReference type="EMBL" id="GIFC01000354">
    <property type="protein sequence ID" value="MXU82437.1"/>
    <property type="molecule type" value="Transcribed_RNA"/>
</dbReference>
<sequence>MNALKLRDLLLLLLSASVSAEVQNCVTQTKNSTSDQPGSFEDILEKDCLKAQYKSMHKRFSIVLQSLR</sequence>
<dbReference type="AlphaFoldDB" id="A0A6B0TZS4"/>
<protein>
    <submittedName>
        <fullName evidence="2">Putative secreted protein</fullName>
    </submittedName>
</protein>
<feature type="chain" id="PRO_5025678345" evidence="1">
    <location>
        <begin position="21"/>
        <end position="68"/>
    </location>
</feature>